<evidence type="ECO:0000313" key="1">
    <source>
        <dbReference type="EMBL" id="MFC4634219.1"/>
    </source>
</evidence>
<evidence type="ECO:0000313" key="2">
    <source>
        <dbReference type="Proteomes" id="UP001596043"/>
    </source>
</evidence>
<sequence length="47" mass="5386">MTTKHISVLNLITVFTKGKAKITEALNAKLYCSEKHLHDYYCDREAS</sequence>
<dbReference type="RefSeq" id="WP_379978444.1">
    <property type="nucleotide sequence ID" value="NZ_JBHSFV010000005.1"/>
</dbReference>
<dbReference type="EMBL" id="JBHSFV010000005">
    <property type="protein sequence ID" value="MFC4634219.1"/>
    <property type="molecule type" value="Genomic_DNA"/>
</dbReference>
<dbReference type="Proteomes" id="UP001596043">
    <property type="component" value="Unassembled WGS sequence"/>
</dbReference>
<protein>
    <submittedName>
        <fullName evidence="1">Uncharacterized protein</fullName>
    </submittedName>
</protein>
<name>A0ABV9HY71_9FLAO</name>
<keyword evidence="2" id="KW-1185">Reference proteome</keyword>
<reference evidence="2" key="1">
    <citation type="journal article" date="2019" name="Int. J. Syst. Evol. Microbiol.">
        <title>The Global Catalogue of Microorganisms (GCM) 10K type strain sequencing project: providing services to taxonomists for standard genome sequencing and annotation.</title>
        <authorList>
            <consortium name="The Broad Institute Genomics Platform"/>
            <consortium name="The Broad Institute Genome Sequencing Center for Infectious Disease"/>
            <person name="Wu L."/>
            <person name="Ma J."/>
        </authorList>
    </citation>
    <scope>NUCLEOTIDE SEQUENCE [LARGE SCALE GENOMIC DNA]</scope>
    <source>
        <strain evidence="2">YJ-61-S</strain>
    </source>
</reference>
<gene>
    <name evidence="1" type="ORF">ACFO3O_09895</name>
</gene>
<proteinExistence type="predicted"/>
<comment type="caution">
    <text evidence="1">The sequence shown here is derived from an EMBL/GenBank/DDBJ whole genome shotgun (WGS) entry which is preliminary data.</text>
</comment>
<accession>A0ABV9HY71</accession>
<organism evidence="1 2">
    <name type="scientific">Dokdonia ponticola</name>
    <dbReference type="NCBI Taxonomy" id="2041041"/>
    <lineage>
        <taxon>Bacteria</taxon>
        <taxon>Pseudomonadati</taxon>
        <taxon>Bacteroidota</taxon>
        <taxon>Flavobacteriia</taxon>
        <taxon>Flavobacteriales</taxon>
        <taxon>Flavobacteriaceae</taxon>
        <taxon>Dokdonia</taxon>
    </lineage>
</organism>